<reference evidence="2 3" key="1">
    <citation type="submission" date="2018-03" db="EMBL/GenBank/DDBJ databases">
        <authorList>
            <person name="Fogelqvist J."/>
        </authorList>
    </citation>
    <scope>NUCLEOTIDE SEQUENCE [LARGE SCALE GENOMIC DNA]</scope>
</reference>
<feature type="region of interest" description="Disordered" evidence="1">
    <location>
        <begin position="208"/>
        <end position="239"/>
    </location>
</feature>
<dbReference type="AlphaFoldDB" id="A0A3P3YBJ9"/>
<feature type="region of interest" description="Disordered" evidence="1">
    <location>
        <begin position="61"/>
        <end position="83"/>
    </location>
</feature>
<accession>A0A3P3YBJ9</accession>
<dbReference type="Proteomes" id="UP000290189">
    <property type="component" value="Unassembled WGS sequence"/>
</dbReference>
<proteinExistence type="predicted"/>
<keyword evidence="2" id="KW-0496">Mitochondrion</keyword>
<feature type="region of interest" description="Disordered" evidence="1">
    <location>
        <begin position="252"/>
        <end position="281"/>
    </location>
</feature>
<evidence type="ECO:0000313" key="3">
    <source>
        <dbReference type="Proteomes" id="UP000290189"/>
    </source>
</evidence>
<geneLocation type="mitochondrion" evidence="2"/>
<feature type="compositionally biased region" description="Low complexity" evidence="1">
    <location>
        <begin position="266"/>
        <end position="281"/>
    </location>
</feature>
<evidence type="ECO:0000313" key="2">
    <source>
        <dbReference type="EMBL" id="SPQ97524.1"/>
    </source>
</evidence>
<gene>
    <name evidence="2" type="ORF">PLBR_LOCUS4739</name>
</gene>
<name>A0A3P3YBJ9_PLABS</name>
<evidence type="ECO:0000256" key="1">
    <source>
        <dbReference type="SAM" id="MobiDB-lite"/>
    </source>
</evidence>
<organism evidence="2 3">
    <name type="scientific">Plasmodiophora brassicae</name>
    <name type="common">Clubroot disease agent</name>
    <dbReference type="NCBI Taxonomy" id="37360"/>
    <lineage>
        <taxon>Eukaryota</taxon>
        <taxon>Sar</taxon>
        <taxon>Rhizaria</taxon>
        <taxon>Endomyxa</taxon>
        <taxon>Phytomyxea</taxon>
        <taxon>Plasmodiophorida</taxon>
        <taxon>Plasmodiophoridae</taxon>
        <taxon>Plasmodiophora</taxon>
    </lineage>
</organism>
<sequence length="339" mass="34572">MATWNAFVSKVRARVVKVVTGALRAAALPAADLAGAVARTRSRMRARVLLRLYKVAKQTLSRARTGHPRPFHRPGTAAGPPPATGQPLAVVDNVVLASAATLPQTTRLLSGTSGSLPRAVAAMQKVDQTRVMTMIRVAPGVAGDRCTLPNGAFACGAINARGQAAIIECVNGVFVKIDDCDNVPNTSCQMINGRPFCVAANSNANAGAKAAPVPPMKTVSPGRKATLAPTTKGASNASAPSTANPLFCLATNTPTSASRTPPPTTKPAATQGTQPTAATGNVPGAACRNPAGTFLCGANNKAGQATIVQCVGGTLIKIDDCNDVPHTACRLINGLPFCV</sequence>
<dbReference type="EMBL" id="OVEO01000008">
    <property type="protein sequence ID" value="SPQ97524.1"/>
    <property type="molecule type" value="Genomic_DNA"/>
</dbReference>
<protein>
    <submittedName>
        <fullName evidence="2">Uncharacterized protein</fullName>
    </submittedName>
</protein>